<keyword evidence="3 16" id="KW-0515">Mutator protein</keyword>
<keyword evidence="8 16" id="KW-0479">Metal-binding</keyword>
<dbReference type="SUPFAM" id="SSF56672">
    <property type="entry name" value="DNA/RNA polymerases"/>
    <property type="match status" value="1"/>
</dbReference>
<dbReference type="InterPro" id="IPR022880">
    <property type="entry name" value="DNApol_IV"/>
</dbReference>
<feature type="region of interest" description="Disordered" evidence="17">
    <location>
        <begin position="414"/>
        <end position="456"/>
    </location>
</feature>
<dbReference type="GO" id="GO:0000287">
    <property type="term" value="F:magnesium ion binding"/>
    <property type="evidence" value="ECO:0007669"/>
    <property type="project" value="UniProtKB-UniRule"/>
</dbReference>
<feature type="binding site" evidence="16">
    <location>
        <position position="4"/>
    </location>
    <ligand>
        <name>Mg(2+)</name>
        <dbReference type="ChEBI" id="CHEBI:18420"/>
    </ligand>
</feature>
<dbReference type="Pfam" id="PF21999">
    <property type="entry name" value="IMS_HHH_1"/>
    <property type="match status" value="1"/>
</dbReference>
<dbReference type="Proteomes" id="UP000739069">
    <property type="component" value="Unassembled WGS sequence"/>
</dbReference>
<dbReference type="GO" id="GO:0006281">
    <property type="term" value="P:DNA repair"/>
    <property type="evidence" value="ECO:0007669"/>
    <property type="project" value="UniProtKB-UniRule"/>
</dbReference>
<comment type="catalytic activity">
    <reaction evidence="15 16">
        <text>DNA(n) + a 2'-deoxyribonucleoside 5'-triphosphate = DNA(n+1) + diphosphate</text>
        <dbReference type="Rhea" id="RHEA:22508"/>
        <dbReference type="Rhea" id="RHEA-COMP:17339"/>
        <dbReference type="Rhea" id="RHEA-COMP:17340"/>
        <dbReference type="ChEBI" id="CHEBI:33019"/>
        <dbReference type="ChEBI" id="CHEBI:61560"/>
        <dbReference type="ChEBI" id="CHEBI:173112"/>
        <dbReference type="EC" id="2.7.7.7"/>
    </reaction>
</comment>
<protein>
    <recommendedName>
        <fullName evidence="16">DNA polymerase IV</fullName>
        <shortName evidence="16">Pol IV</shortName>
        <ecNumber evidence="16">2.7.7.7</ecNumber>
    </recommendedName>
</protein>
<dbReference type="SUPFAM" id="SSF100879">
    <property type="entry name" value="Lesion bypass DNA polymerase (Y-family), little finger domain"/>
    <property type="match status" value="1"/>
</dbReference>
<reference evidence="19" key="1">
    <citation type="submission" date="2021-02" db="EMBL/GenBank/DDBJ databases">
        <title>Infant gut strain persistence is associated with maternal origin, phylogeny, and functional potential including surface adhesion and iron acquisition.</title>
        <authorList>
            <person name="Lou Y.C."/>
        </authorList>
    </citation>
    <scope>NUCLEOTIDE SEQUENCE</scope>
    <source>
        <strain evidence="19">L1_008_092G1_dasL1_008_092G1_concoct_16</strain>
    </source>
</reference>
<keyword evidence="4 16" id="KW-0963">Cytoplasm</keyword>
<evidence type="ECO:0000256" key="2">
    <source>
        <dbReference type="ARBA" id="ARBA00010945"/>
    </source>
</evidence>
<proteinExistence type="inferred from homology"/>
<keyword evidence="5 16" id="KW-0808">Transferase</keyword>
<dbReference type="PROSITE" id="PS50173">
    <property type="entry name" value="UMUC"/>
    <property type="match status" value="1"/>
</dbReference>
<evidence type="ECO:0000256" key="6">
    <source>
        <dbReference type="ARBA" id="ARBA00022695"/>
    </source>
</evidence>
<dbReference type="GO" id="GO:0005829">
    <property type="term" value="C:cytosol"/>
    <property type="evidence" value="ECO:0007669"/>
    <property type="project" value="TreeGrafter"/>
</dbReference>
<dbReference type="PIRSF" id="PIRSF036603">
    <property type="entry name" value="DPol_eta"/>
    <property type="match status" value="1"/>
</dbReference>
<keyword evidence="6 16" id="KW-0548">Nucleotidyltransferase</keyword>
<dbReference type="GO" id="GO:0003887">
    <property type="term" value="F:DNA-directed DNA polymerase activity"/>
    <property type="evidence" value="ECO:0007669"/>
    <property type="project" value="UniProtKB-UniRule"/>
</dbReference>
<dbReference type="HAMAP" id="MF_01113">
    <property type="entry name" value="DNApol_IV"/>
    <property type="match status" value="1"/>
</dbReference>
<evidence type="ECO:0000256" key="3">
    <source>
        <dbReference type="ARBA" id="ARBA00022457"/>
    </source>
</evidence>
<dbReference type="AlphaFoldDB" id="A0A943TBY9"/>
<dbReference type="InterPro" id="IPR036775">
    <property type="entry name" value="DNA_pol_Y-fam_lit_finger_sf"/>
</dbReference>
<dbReference type="Pfam" id="PF11799">
    <property type="entry name" value="IMS_C"/>
    <property type="match status" value="1"/>
</dbReference>
<dbReference type="GO" id="GO:0003684">
    <property type="term" value="F:damaged DNA binding"/>
    <property type="evidence" value="ECO:0007669"/>
    <property type="project" value="InterPro"/>
</dbReference>
<evidence type="ECO:0000313" key="19">
    <source>
        <dbReference type="EMBL" id="MBS6634407.1"/>
    </source>
</evidence>
<evidence type="ECO:0000256" key="14">
    <source>
        <dbReference type="ARBA" id="ARBA00025589"/>
    </source>
</evidence>
<feature type="binding site" evidence="16">
    <location>
        <position position="97"/>
    </location>
    <ligand>
        <name>Mg(2+)</name>
        <dbReference type="ChEBI" id="CHEBI:18420"/>
    </ligand>
</feature>
<comment type="subunit">
    <text evidence="16">Monomer.</text>
</comment>
<feature type="domain" description="UmuC" evidence="18">
    <location>
        <begin position="1"/>
        <end position="179"/>
    </location>
</feature>
<name>A0A943TBY9_9MICC</name>
<evidence type="ECO:0000256" key="7">
    <source>
        <dbReference type="ARBA" id="ARBA00022705"/>
    </source>
</evidence>
<dbReference type="Gene3D" id="3.30.1490.100">
    <property type="entry name" value="DNA polymerase, Y-family, little finger domain"/>
    <property type="match status" value="1"/>
</dbReference>
<keyword evidence="11 16" id="KW-0239">DNA-directed DNA polymerase</keyword>
<evidence type="ECO:0000256" key="11">
    <source>
        <dbReference type="ARBA" id="ARBA00022932"/>
    </source>
</evidence>
<evidence type="ECO:0000256" key="10">
    <source>
        <dbReference type="ARBA" id="ARBA00022842"/>
    </source>
</evidence>
<feature type="site" description="Substrate discrimination" evidence="16">
    <location>
        <position position="9"/>
    </location>
</feature>
<dbReference type="PANTHER" id="PTHR11076">
    <property type="entry name" value="DNA REPAIR POLYMERASE UMUC / TRANSFERASE FAMILY MEMBER"/>
    <property type="match status" value="1"/>
</dbReference>
<feature type="compositionally biased region" description="Basic and acidic residues" evidence="17">
    <location>
        <begin position="430"/>
        <end position="446"/>
    </location>
</feature>
<comment type="similarity">
    <text evidence="2 16">Belongs to the DNA polymerase type-Y family.</text>
</comment>
<feature type="compositionally biased region" description="Acidic residues" evidence="17">
    <location>
        <begin position="447"/>
        <end position="456"/>
    </location>
</feature>
<dbReference type="Gene3D" id="3.40.1170.60">
    <property type="match status" value="1"/>
</dbReference>
<dbReference type="InterPro" id="IPR043502">
    <property type="entry name" value="DNA/RNA_pol_sf"/>
</dbReference>
<dbReference type="GO" id="GO:0006261">
    <property type="term" value="P:DNA-templated DNA replication"/>
    <property type="evidence" value="ECO:0007669"/>
    <property type="project" value="UniProtKB-UniRule"/>
</dbReference>
<evidence type="ECO:0000256" key="4">
    <source>
        <dbReference type="ARBA" id="ARBA00022490"/>
    </source>
</evidence>
<keyword evidence="10 16" id="KW-0460">Magnesium</keyword>
<dbReference type="InterPro" id="IPR053848">
    <property type="entry name" value="IMS_HHH_1"/>
</dbReference>
<evidence type="ECO:0000256" key="9">
    <source>
        <dbReference type="ARBA" id="ARBA00022763"/>
    </source>
</evidence>
<evidence type="ECO:0000313" key="20">
    <source>
        <dbReference type="Proteomes" id="UP000739069"/>
    </source>
</evidence>
<dbReference type="Gene3D" id="3.30.70.270">
    <property type="match status" value="1"/>
</dbReference>
<dbReference type="GO" id="GO:0009432">
    <property type="term" value="P:SOS response"/>
    <property type="evidence" value="ECO:0007669"/>
    <property type="project" value="TreeGrafter"/>
</dbReference>
<comment type="caution">
    <text evidence="19">The sequence shown here is derived from an EMBL/GenBank/DDBJ whole genome shotgun (WGS) entry which is preliminary data.</text>
</comment>
<evidence type="ECO:0000256" key="16">
    <source>
        <dbReference type="HAMAP-Rule" id="MF_01113"/>
    </source>
</evidence>
<organism evidence="19 20">
    <name type="scientific">Rothia mucilaginosa</name>
    <dbReference type="NCBI Taxonomy" id="43675"/>
    <lineage>
        <taxon>Bacteria</taxon>
        <taxon>Bacillati</taxon>
        <taxon>Actinomycetota</taxon>
        <taxon>Actinomycetes</taxon>
        <taxon>Micrococcales</taxon>
        <taxon>Micrococcaceae</taxon>
        <taxon>Rothia</taxon>
    </lineage>
</organism>
<dbReference type="Pfam" id="PF00817">
    <property type="entry name" value="IMS"/>
    <property type="match status" value="1"/>
</dbReference>
<keyword evidence="7 16" id="KW-0235">DNA replication</keyword>
<evidence type="ECO:0000256" key="5">
    <source>
        <dbReference type="ARBA" id="ARBA00022679"/>
    </source>
</evidence>
<dbReference type="Gene3D" id="1.10.150.20">
    <property type="entry name" value="5' to 3' exonuclease, C-terminal subdomain"/>
    <property type="match status" value="1"/>
</dbReference>
<keyword evidence="13 16" id="KW-0234">DNA repair</keyword>
<dbReference type="GO" id="GO:0042276">
    <property type="term" value="P:error-prone translesion synthesis"/>
    <property type="evidence" value="ECO:0007669"/>
    <property type="project" value="TreeGrafter"/>
</dbReference>
<dbReference type="InterPro" id="IPR043128">
    <property type="entry name" value="Rev_trsase/Diguanyl_cyclase"/>
</dbReference>
<dbReference type="NCBIfam" id="NF002677">
    <property type="entry name" value="PRK02406.1"/>
    <property type="match status" value="1"/>
</dbReference>
<dbReference type="EMBL" id="JAGZXI010000002">
    <property type="protein sequence ID" value="MBS6634407.1"/>
    <property type="molecule type" value="Genomic_DNA"/>
</dbReference>
<dbReference type="EC" id="2.7.7.7" evidence="16"/>
<comment type="subcellular location">
    <subcellularLocation>
        <location evidence="1 16">Cytoplasm</location>
    </subcellularLocation>
</comment>
<keyword evidence="12 16" id="KW-0238">DNA-binding</keyword>
<evidence type="ECO:0000259" key="18">
    <source>
        <dbReference type="PROSITE" id="PS50173"/>
    </source>
</evidence>
<dbReference type="InterPro" id="IPR017961">
    <property type="entry name" value="DNA_pol_Y-fam_little_finger"/>
</dbReference>
<evidence type="ECO:0000256" key="17">
    <source>
        <dbReference type="SAM" id="MobiDB-lite"/>
    </source>
</evidence>
<dbReference type="InterPro" id="IPR001126">
    <property type="entry name" value="UmuC"/>
</dbReference>
<evidence type="ECO:0000256" key="8">
    <source>
        <dbReference type="ARBA" id="ARBA00022723"/>
    </source>
</evidence>
<gene>
    <name evidence="16 19" type="primary">dinB</name>
    <name evidence="19" type="ORF">KH265_01875</name>
</gene>
<feature type="active site" evidence="16">
    <location>
        <position position="98"/>
    </location>
</feature>
<comment type="cofactor">
    <cofactor evidence="16">
        <name>Mg(2+)</name>
        <dbReference type="ChEBI" id="CHEBI:18420"/>
    </cofactor>
    <text evidence="16">Binds 2 magnesium ions per subunit.</text>
</comment>
<comment type="function">
    <text evidence="14 16">Poorly processive, error-prone DNA polymerase involved in untargeted mutagenesis. Copies undamaged DNA at stalled replication forks, which arise in vivo from mismatched or misaligned primer ends. These misaligned primers can be extended by PolIV. Exhibits no 3'-5' exonuclease (proofreading) activity. May be involved in translesional synthesis, in conjunction with the beta clamp from PolIII.</text>
</comment>
<sequence length="456" mass="49492">MHLDMDAFFVNVELLENPSLRGKPIIVAPTGPRSVVCSASYEARAHGVHSGMPLSCALSEVPHATILPLRADYRYYSRAVMGILRDLSPLVEQVSVDEAFVDLTGAYRHGQDPVQLAQRARERITRELSLPSSAGVAPNKLLAKMASTGSKPNGLWVVPPGRVQEFLDPRPVSALWGVGSKSTKLLASYGIQTITQLRSMSIDWLRDRFGTSHGEYLWAVARGIDDRPVLTERDEKSMGGEHTFSEDTAEAAVISGIVRELSLKLGRRLRESGRLAGRLSLKIRYTGFETHTRSVPLSSPLDSGMRIAELALEALRADGILTGAEAPRPIRLIGVRAEKLARAEDGVQQALFESIKYKPAGRGSRGRGSGGAGVASLGSSKSRSSKPAPEATEAVLVKADRWSEVEHVMDAIQRKYSAESIKPASGVALPDRRADDRLRGAERDSAEESAEESRDE</sequence>
<evidence type="ECO:0000256" key="15">
    <source>
        <dbReference type="ARBA" id="ARBA00049244"/>
    </source>
</evidence>
<evidence type="ECO:0000256" key="1">
    <source>
        <dbReference type="ARBA" id="ARBA00004496"/>
    </source>
</evidence>
<dbReference type="CDD" id="cd03586">
    <property type="entry name" value="PolY_Pol_IV_kappa"/>
    <property type="match status" value="1"/>
</dbReference>
<evidence type="ECO:0000256" key="13">
    <source>
        <dbReference type="ARBA" id="ARBA00023204"/>
    </source>
</evidence>
<accession>A0A943TBY9</accession>
<feature type="region of interest" description="Disordered" evidence="17">
    <location>
        <begin position="359"/>
        <end position="392"/>
    </location>
</feature>
<dbReference type="InterPro" id="IPR050116">
    <property type="entry name" value="DNA_polymerase-Y"/>
</dbReference>
<dbReference type="PANTHER" id="PTHR11076:SF33">
    <property type="entry name" value="DNA POLYMERASE KAPPA"/>
    <property type="match status" value="1"/>
</dbReference>
<keyword evidence="9 16" id="KW-0227">DNA damage</keyword>
<evidence type="ECO:0000256" key="12">
    <source>
        <dbReference type="ARBA" id="ARBA00023125"/>
    </source>
</evidence>
<dbReference type="FunFam" id="3.30.1490.100:FF:000004">
    <property type="entry name" value="DNA polymerase IV"/>
    <property type="match status" value="1"/>
</dbReference>